<dbReference type="EMBL" id="AFRZ01000001">
    <property type="protein sequence ID" value="EHP30933.1"/>
    <property type="molecule type" value="Genomic_DNA"/>
</dbReference>
<protein>
    <recommendedName>
        <fullName evidence="3">HPt domain-containing protein</fullName>
    </recommendedName>
</protein>
<dbReference type="AlphaFoldDB" id="B6BN65"/>
<accession>H1FZ49</accession>
<dbReference type="HOGENOM" id="CLU_1585625_0_0_7"/>
<sequence>MTLERRQQDKDILIFIDNTLKESNLFLQHNLNNLQIQDYVYSPDEAIEELGLDSELINQLVEDYVSQILKSKVLFLKHLNELQYSVDNSKELDYTPLRELAHKNLGVAKNLRIEDGIKILDELMKKDDLAYLILCVEGLAACAVRLRPKCAYQTIKLIDLKSSL</sequence>
<organism evidence="1 2">
    <name type="scientific">Sulfurimonas gotlandica (strain DSM 19862 / JCM 16533 / GD1)</name>
    <dbReference type="NCBI Taxonomy" id="929558"/>
    <lineage>
        <taxon>Bacteria</taxon>
        <taxon>Pseudomonadati</taxon>
        <taxon>Campylobacterota</taxon>
        <taxon>Epsilonproteobacteria</taxon>
        <taxon>Campylobacterales</taxon>
        <taxon>Sulfurimonadaceae</taxon>
        <taxon>Sulfurimonas</taxon>
    </lineage>
</organism>
<name>B6BN65_SULGG</name>
<dbReference type="Proteomes" id="UP000006431">
    <property type="component" value="Unassembled WGS sequence"/>
</dbReference>
<gene>
    <name evidence="1" type="ORF">SMGD1_2410</name>
</gene>
<accession>B6BN65</accession>
<keyword evidence="2" id="KW-1185">Reference proteome</keyword>
<dbReference type="OrthoDB" id="5334131at2"/>
<evidence type="ECO:0008006" key="3">
    <source>
        <dbReference type="Google" id="ProtNLM"/>
    </source>
</evidence>
<dbReference type="PATRIC" id="fig|929558.5.peg.2400"/>
<proteinExistence type="predicted"/>
<dbReference type="RefSeq" id="WP_008339840.1">
    <property type="nucleotide sequence ID" value="NZ_AFRZ01000001.1"/>
</dbReference>
<comment type="caution">
    <text evidence="1">The sequence shown here is derived from an EMBL/GenBank/DDBJ whole genome shotgun (WGS) entry which is preliminary data.</text>
</comment>
<evidence type="ECO:0000313" key="1">
    <source>
        <dbReference type="EMBL" id="EHP30933.1"/>
    </source>
</evidence>
<reference evidence="1 2" key="1">
    <citation type="journal article" date="2012" name="Proc. Natl. Acad. Sci. U.S.A.">
        <title>Genome and physiology of a model Epsilonproteobacterium responsible for sulfide detoxification in marine oxygen depletion zones.</title>
        <authorList>
            <person name="Grote J."/>
            <person name="Schott T."/>
            <person name="Bruckner C.G."/>
            <person name="Glockner F.O."/>
            <person name="Jost G."/>
            <person name="Teeling H."/>
            <person name="Labrenz M."/>
            <person name="Jurgens K."/>
        </authorList>
    </citation>
    <scope>NUCLEOTIDE SEQUENCE [LARGE SCALE GENOMIC DNA]</scope>
    <source>
        <strain evidence="1 2">GD1</strain>
    </source>
</reference>
<evidence type="ECO:0000313" key="2">
    <source>
        <dbReference type="Proteomes" id="UP000006431"/>
    </source>
</evidence>